<dbReference type="EMBL" id="JAMRDG010000001">
    <property type="protein sequence ID" value="KAJ3698908.1"/>
    <property type="molecule type" value="Genomic_DNA"/>
</dbReference>
<keyword evidence="2" id="KW-0723">Serine/threonine-protein kinase</keyword>
<dbReference type="GO" id="GO:0005886">
    <property type="term" value="C:plasma membrane"/>
    <property type="evidence" value="ECO:0007669"/>
    <property type="project" value="TreeGrafter"/>
</dbReference>
<feature type="domain" description="Gnk2-homologous" evidence="18">
    <location>
        <begin position="77"/>
        <end position="183"/>
    </location>
</feature>
<dbReference type="InterPro" id="IPR017441">
    <property type="entry name" value="Protein_kinase_ATP_BS"/>
</dbReference>
<dbReference type="InterPro" id="IPR011009">
    <property type="entry name" value="Kinase-like_dom_sf"/>
</dbReference>
<dbReference type="PROSITE" id="PS00108">
    <property type="entry name" value="PROTEIN_KINASE_ST"/>
    <property type="match status" value="1"/>
</dbReference>
<keyword evidence="20" id="KW-1185">Reference proteome</keyword>
<proteinExistence type="predicted"/>
<gene>
    <name evidence="19" type="ORF">LUZ61_002613</name>
</gene>
<evidence type="ECO:0000313" key="19">
    <source>
        <dbReference type="EMBL" id="KAJ3698908.1"/>
    </source>
</evidence>
<evidence type="ECO:0000256" key="15">
    <source>
        <dbReference type="SAM" id="MobiDB-lite"/>
    </source>
</evidence>
<evidence type="ECO:0000256" key="9">
    <source>
        <dbReference type="ARBA" id="ARBA00022777"/>
    </source>
</evidence>
<evidence type="ECO:0000256" key="6">
    <source>
        <dbReference type="ARBA" id="ARBA00022729"/>
    </source>
</evidence>
<reference evidence="19 20" key="1">
    <citation type="journal article" date="2022" name="Cell">
        <title>Repeat-based holocentromeres influence genome architecture and karyotype evolution.</title>
        <authorList>
            <person name="Hofstatter P.G."/>
            <person name="Thangavel G."/>
            <person name="Lux T."/>
            <person name="Neumann P."/>
            <person name="Vondrak T."/>
            <person name="Novak P."/>
            <person name="Zhang M."/>
            <person name="Costa L."/>
            <person name="Castellani M."/>
            <person name="Scott A."/>
            <person name="Toegelov H."/>
            <person name="Fuchs J."/>
            <person name="Mata-Sucre Y."/>
            <person name="Dias Y."/>
            <person name="Vanzela A.L.L."/>
            <person name="Huettel B."/>
            <person name="Almeida C.C.S."/>
            <person name="Simkova H."/>
            <person name="Souza G."/>
            <person name="Pedrosa-Harand A."/>
            <person name="Macas J."/>
            <person name="Mayer K.F.X."/>
            <person name="Houben A."/>
            <person name="Marques A."/>
        </authorList>
    </citation>
    <scope>NUCLEOTIDE SEQUENCE [LARGE SCALE GENOMIC DNA]</scope>
    <source>
        <strain evidence="19">RhyTen1mFocal</strain>
    </source>
</reference>
<dbReference type="CDD" id="cd14066">
    <property type="entry name" value="STKc_IRAK"/>
    <property type="match status" value="1"/>
</dbReference>
<dbReference type="InterPro" id="IPR000719">
    <property type="entry name" value="Prot_kinase_dom"/>
</dbReference>
<dbReference type="InterPro" id="IPR038408">
    <property type="entry name" value="GNK2_sf"/>
</dbReference>
<evidence type="ECO:0000256" key="14">
    <source>
        <dbReference type="PROSITE-ProRule" id="PRU10141"/>
    </source>
</evidence>
<keyword evidence="12 16" id="KW-0472">Membrane</keyword>
<dbReference type="AlphaFoldDB" id="A0AAD6ERV0"/>
<keyword evidence="5 16" id="KW-0812">Transmembrane</keyword>
<comment type="caution">
    <text evidence="19">The sequence shown here is derived from an EMBL/GenBank/DDBJ whole genome shotgun (WGS) entry which is preliminary data.</text>
</comment>
<evidence type="ECO:0000256" key="8">
    <source>
        <dbReference type="ARBA" id="ARBA00022741"/>
    </source>
</evidence>
<evidence type="ECO:0000256" key="5">
    <source>
        <dbReference type="ARBA" id="ARBA00022692"/>
    </source>
</evidence>
<organism evidence="19 20">
    <name type="scientific">Rhynchospora tenuis</name>
    <dbReference type="NCBI Taxonomy" id="198213"/>
    <lineage>
        <taxon>Eukaryota</taxon>
        <taxon>Viridiplantae</taxon>
        <taxon>Streptophyta</taxon>
        <taxon>Embryophyta</taxon>
        <taxon>Tracheophyta</taxon>
        <taxon>Spermatophyta</taxon>
        <taxon>Magnoliopsida</taxon>
        <taxon>Liliopsida</taxon>
        <taxon>Poales</taxon>
        <taxon>Cyperaceae</taxon>
        <taxon>Cyperoideae</taxon>
        <taxon>Rhynchosporeae</taxon>
        <taxon>Rhynchospora</taxon>
    </lineage>
</organism>
<evidence type="ECO:0000256" key="12">
    <source>
        <dbReference type="ARBA" id="ARBA00023136"/>
    </source>
</evidence>
<accession>A0AAD6ERV0</accession>
<dbReference type="InterPro" id="IPR002902">
    <property type="entry name" value="GNK2"/>
</dbReference>
<dbReference type="FunFam" id="1.10.510.10:FF:000129">
    <property type="entry name" value="cysteine-rich receptor-like protein kinase 10"/>
    <property type="match status" value="1"/>
</dbReference>
<evidence type="ECO:0000256" key="10">
    <source>
        <dbReference type="ARBA" id="ARBA00022840"/>
    </source>
</evidence>
<dbReference type="FunFam" id="3.30.430.20:FF:000002">
    <property type="entry name" value="Cysteine-rich receptor-like protein kinase 10"/>
    <property type="match status" value="1"/>
</dbReference>
<feature type="compositionally biased region" description="Polar residues" evidence="15">
    <location>
        <begin position="712"/>
        <end position="730"/>
    </location>
</feature>
<keyword evidence="3" id="KW-0597">Phosphoprotein</keyword>
<dbReference type="Pfam" id="PF07714">
    <property type="entry name" value="PK_Tyr_Ser-Thr"/>
    <property type="match status" value="1"/>
</dbReference>
<dbReference type="GO" id="GO:0004674">
    <property type="term" value="F:protein serine/threonine kinase activity"/>
    <property type="evidence" value="ECO:0007669"/>
    <property type="project" value="UniProtKB-KW"/>
</dbReference>
<evidence type="ECO:0000256" key="3">
    <source>
        <dbReference type="ARBA" id="ARBA00022553"/>
    </source>
</evidence>
<evidence type="ECO:0000259" key="17">
    <source>
        <dbReference type="PROSITE" id="PS50011"/>
    </source>
</evidence>
<dbReference type="PANTHER" id="PTHR27002">
    <property type="entry name" value="RECEPTOR-LIKE SERINE/THREONINE-PROTEIN KINASE SD1-8"/>
    <property type="match status" value="1"/>
</dbReference>
<keyword evidence="6" id="KW-0732">Signal</keyword>
<comment type="subcellular location">
    <subcellularLocation>
        <location evidence="1">Membrane</location>
        <topology evidence="1">Single-pass membrane protein</topology>
    </subcellularLocation>
</comment>
<evidence type="ECO:0000256" key="11">
    <source>
        <dbReference type="ARBA" id="ARBA00022989"/>
    </source>
</evidence>
<protein>
    <recommendedName>
        <fullName evidence="21">Cysteine-rich receptor-like protein kinase 10</fullName>
    </recommendedName>
</protein>
<dbReference type="SUPFAM" id="SSF56112">
    <property type="entry name" value="Protein kinase-like (PK-like)"/>
    <property type="match status" value="1"/>
</dbReference>
<dbReference type="InterPro" id="IPR001245">
    <property type="entry name" value="Ser-Thr/Tyr_kinase_cat_dom"/>
</dbReference>
<dbReference type="SMART" id="SM00220">
    <property type="entry name" value="S_TKc"/>
    <property type="match status" value="1"/>
</dbReference>
<keyword evidence="8 14" id="KW-0547">Nucleotide-binding</keyword>
<feature type="region of interest" description="Disordered" evidence="15">
    <location>
        <begin position="712"/>
        <end position="737"/>
    </location>
</feature>
<keyword evidence="10 14" id="KW-0067">ATP-binding</keyword>
<dbReference type="PROSITE" id="PS50011">
    <property type="entry name" value="PROTEIN_KINASE_DOM"/>
    <property type="match status" value="1"/>
</dbReference>
<evidence type="ECO:0000256" key="4">
    <source>
        <dbReference type="ARBA" id="ARBA00022679"/>
    </source>
</evidence>
<keyword evidence="4" id="KW-0808">Transferase</keyword>
<dbReference type="InterPro" id="IPR008271">
    <property type="entry name" value="Ser/Thr_kinase_AS"/>
</dbReference>
<evidence type="ECO:0000313" key="20">
    <source>
        <dbReference type="Proteomes" id="UP001210211"/>
    </source>
</evidence>
<dbReference type="Proteomes" id="UP001210211">
    <property type="component" value="Unassembled WGS sequence"/>
</dbReference>
<dbReference type="GO" id="GO:0006950">
    <property type="term" value="P:response to stress"/>
    <property type="evidence" value="ECO:0007669"/>
    <property type="project" value="UniProtKB-ARBA"/>
</dbReference>
<dbReference type="PROSITE" id="PS00107">
    <property type="entry name" value="PROTEIN_KINASE_ATP"/>
    <property type="match status" value="1"/>
</dbReference>
<dbReference type="CDD" id="cd23509">
    <property type="entry name" value="Gnk2-like"/>
    <property type="match status" value="2"/>
</dbReference>
<evidence type="ECO:0000259" key="18">
    <source>
        <dbReference type="PROSITE" id="PS51473"/>
    </source>
</evidence>
<evidence type="ECO:0000256" key="7">
    <source>
        <dbReference type="ARBA" id="ARBA00022737"/>
    </source>
</evidence>
<keyword evidence="9" id="KW-0418">Kinase</keyword>
<dbReference type="PANTHER" id="PTHR27002:SF1040">
    <property type="entry name" value="OS07G0538400 PROTEIN"/>
    <property type="match status" value="1"/>
</dbReference>
<keyword evidence="11 16" id="KW-1133">Transmembrane helix</keyword>
<dbReference type="Pfam" id="PF01657">
    <property type="entry name" value="Stress-antifung"/>
    <property type="match status" value="2"/>
</dbReference>
<dbReference type="Gene3D" id="3.30.200.20">
    <property type="entry name" value="Phosphorylase Kinase, domain 1"/>
    <property type="match status" value="1"/>
</dbReference>
<dbReference type="GO" id="GO:0005524">
    <property type="term" value="F:ATP binding"/>
    <property type="evidence" value="ECO:0007669"/>
    <property type="project" value="UniProtKB-UniRule"/>
</dbReference>
<evidence type="ECO:0008006" key="21">
    <source>
        <dbReference type="Google" id="ProtNLM"/>
    </source>
</evidence>
<sequence>MGQVLVKAALSFKYLFAGESNLHKIPSPSSGSIISPQIKHIPKLSTSDLTMNFSHLALALLSIHLLTFLHSPTVDAADALYQFCGSQNYTANSTYDLNLQTLLKNLTTSATNSTTNFGFAKTIIGSVPNQISGLVLCRGDVNSSACSSCLSQASQDIQNLCPYSRDSTIYYDFCLLRFSNQNFLSSTDNSQQVFMWNTQNITGSQAQYDSYVNYLMNSTSDYAAFNSSKKFGTAQLNLSKAFPETYGLAQCTPDMSESDCASCLNGLIGEMPKWFSGRQGGRILGLRCNIRYEIYTFYSGVSLLSLTTPTENNAPAPAPVPILIPPITNPGDKGKSKPSTGTILAITIPLVLAFAAILGLCICFMKKRKSVLTKPLLNVSNPEEIRSVESLLLDLSVLRVATINFAEENKLGEGGFGAVYKGVLPDGREIAVKRLSERSGQGIGELKNELLLVAKLQHKNLVRLLGVCLEGQEKLLVYEYVANKSLDQILFDTDKRHLLDWGKRYRIISGIARGLLYLHEDSQLRIIHRDLKASNVLLDAEMNPKISDFGLARLFGGDQTQDITNRVVGTYGYMAPEYAMRGQFSIKSDVFSYGVLVLEIISGKKNSSTFESEATEDLLSFVWEHWTTGTITEIADPSLGQNYPRNEMLRCIQIALLCVQDNPADRPTMSNVAVMLSGETVSLETPSRPAFCIEKSGIRAGYFSSTYTNMGANTDRSSTRSVPMSPNEVSITDIEPR</sequence>
<dbReference type="Gene3D" id="3.30.430.20">
    <property type="entry name" value="Gnk2 domain, C-X8-C-X2-C motif"/>
    <property type="match status" value="2"/>
</dbReference>
<evidence type="ECO:0000256" key="16">
    <source>
        <dbReference type="SAM" id="Phobius"/>
    </source>
</evidence>
<feature type="transmembrane region" description="Helical" evidence="16">
    <location>
        <begin position="343"/>
        <end position="365"/>
    </location>
</feature>
<dbReference type="Gene3D" id="1.10.510.10">
    <property type="entry name" value="Transferase(Phosphotransferase) domain 1"/>
    <property type="match status" value="1"/>
</dbReference>
<evidence type="ECO:0000256" key="1">
    <source>
        <dbReference type="ARBA" id="ARBA00004167"/>
    </source>
</evidence>
<keyword evidence="7" id="KW-0677">Repeat</keyword>
<evidence type="ECO:0000256" key="2">
    <source>
        <dbReference type="ARBA" id="ARBA00022527"/>
    </source>
</evidence>
<keyword evidence="13" id="KW-0325">Glycoprotein</keyword>
<feature type="domain" description="Protein kinase" evidence="17">
    <location>
        <begin position="405"/>
        <end position="691"/>
    </location>
</feature>
<dbReference type="FunFam" id="3.30.200.20:FF:000142">
    <property type="entry name" value="Cysteine-rich receptor-like protein kinase 10"/>
    <property type="match status" value="1"/>
</dbReference>
<dbReference type="PROSITE" id="PS51473">
    <property type="entry name" value="GNK2"/>
    <property type="match status" value="2"/>
</dbReference>
<feature type="domain" description="Gnk2-homologous" evidence="18">
    <location>
        <begin position="189"/>
        <end position="297"/>
    </location>
</feature>
<feature type="binding site" evidence="14">
    <location>
        <position position="433"/>
    </location>
    <ligand>
        <name>ATP</name>
        <dbReference type="ChEBI" id="CHEBI:30616"/>
    </ligand>
</feature>
<name>A0AAD6ERV0_9POAL</name>
<evidence type="ECO:0000256" key="13">
    <source>
        <dbReference type="ARBA" id="ARBA00023180"/>
    </source>
</evidence>